<dbReference type="PANTHER" id="PTHR35923:SF4">
    <property type="entry name" value="GLYCOSIDE HYDROLASE FAMILY 5 DOMAIN-CONTAINING PROTEIN"/>
    <property type="match status" value="1"/>
</dbReference>
<reference evidence="7" key="1">
    <citation type="submission" date="2020-01" db="EMBL/GenBank/DDBJ databases">
        <title>Development of genomics and gene disruption for Polysphondylium violaceum indicates a role for the polyketide synthase stlB in stalk morphogenesis.</title>
        <authorList>
            <person name="Narita B."/>
            <person name="Kawabe Y."/>
            <person name="Kin K."/>
            <person name="Saito T."/>
            <person name="Gibbs R."/>
            <person name="Kuspa A."/>
            <person name="Muzny D."/>
            <person name="Queller D."/>
            <person name="Richards S."/>
            <person name="Strassman J."/>
            <person name="Sucgang R."/>
            <person name="Worley K."/>
            <person name="Schaap P."/>
        </authorList>
    </citation>
    <scope>NUCLEOTIDE SEQUENCE</scope>
    <source>
        <strain evidence="7">QSvi11</strain>
    </source>
</reference>
<comment type="similarity">
    <text evidence="1 4">Belongs to the glycosyl hydrolase 5 (cellulase A) family.</text>
</comment>
<evidence type="ECO:0000259" key="6">
    <source>
        <dbReference type="Pfam" id="PF00150"/>
    </source>
</evidence>
<protein>
    <recommendedName>
        <fullName evidence="6">Glycoside hydrolase family 5 domain-containing protein</fullName>
    </recommendedName>
</protein>
<dbReference type="PROSITE" id="PS00659">
    <property type="entry name" value="GLYCOSYL_HYDROL_F5"/>
    <property type="match status" value="1"/>
</dbReference>
<dbReference type="EMBL" id="AJWJ01000042">
    <property type="protein sequence ID" value="KAF2077006.1"/>
    <property type="molecule type" value="Genomic_DNA"/>
</dbReference>
<keyword evidence="3 4" id="KW-0326">Glycosidase</keyword>
<dbReference type="Pfam" id="PF00150">
    <property type="entry name" value="Cellulase"/>
    <property type="match status" value="1"/>
</dbReference>
<dbReference type="Gene3D" id="3.20.20.80">
    <property type="entry name" value="Glycosidases"/>
    <property type="match status" value="1"/>
</dbReference>
<organism evidence="7 8">
    <name type="scientific">Polysphondylium violaceum</name>
    <dbReference type="NCBI Taxonomy" id="133409"/>
    <lineage>
        <taxon>Eukaryota</taxon>
        <taxon>Amoebozoa</taxon>
        <taxon>Evosea</taxon>
        <taxon>Eumycetozoa</taxon>
        <taxon>Dictyostelia</taxon>
        <taxon>Dictyosteliales</taxon>
        <taxon>Dictyosteliaceae</taxon>
        <taxon>Polysphondylium</taxon>
    </lineage>
</organism>
<dbReference type="PANTHER" id="PTHR35923">
    <property type="entry name" value="MAJOR EXTRACELLULAR ENDOGLUCANASE"/>
    <property type="match status" value="1"/>
</dbReference>
<comment type="caution">
    <text evidence="7">The sequence shown here is derived from an EMBL/GenBank/DDBJ whole genome shotgun (WGS) entry which is preliminary data.</text>
</comment>
<feature type="compositionally biased region" description="Low complexity" evidence="5">
    <location>
        <begin position="74"/>
        <end position="99"/>
    </location>
</feature>
<feature type="region of interest" description="Disordered" evidence="5">
    <location>
        <begin position="55"/>
        <end position="162"/>
    </location>
</feature>
<dbReference type="InterPro" id="IPR001547">
    <property type="entry name" value="Glyco_hydro_5"/>
</dbReference>
<evidence type="ECO:0000256" key="2">
    <source>
        <dbReference type="ARBA" id="ARBA00022801"/>
    </source>
</evidence>
<dbReference type="Proteomes" id="UP000695562">
    <property type="component" value="Unassembled WGS sequence"/>
</dbReference>
<dbReference type="GO" id="GO:0004553">
    <property type="term" value="F:hydrolase activity, hydrolyzing O-glycosyl compounds"/>
    <property type="evidence" value="ECO:0007669"/>
    <property type="project" value="InterPro"/>
</dbReference>
<feature type="region of interest" description="Disordered" evidence="5">
    <location>
        <begin position="20"/>
        <end position="43"/>
    </location>
</feature>
<proteinExistence type="inferred from homology"/>
<dbReference type="OrthoDB" id="442731at2759"/>
<dbReference type="GO" id="GO:0000272">
    <property type="term" value="P:polysaccharide catabolic process"/>
    <property type="evidence" value="ECO:0007669"/>
    <property type="project" value="InterPro"/>
</dbReference>
<evidence type="ECO:0000256" key="3">
    <source>
        <dbReference type="ARBA" id="ARBA00023295"/>
    </source>
</evidence>
<dbReference type="InterPro" id="IPR017853">
    <property type="entry name" value="GH"/>
</dbReference>
<accession>A0A8J4Q8X1</accession>
<feature type="compositionally biased region" description="Polar residues" evidence="5">
    <location>
        <begin position="55"/>
        <end position="73"/>
    </location>
</feature>
<evidence type="ECO:0000256" key="1">
    <source>
        <dbReference type="ARBA" id="ARBA00005641"/>
    </source>
</evidence>
<feature type="domain" description="Glycoside hydrolase family 5" evidence="6">
    <location>
        <begin position="259"/>
        <end position="560"/>
    </location>
</feature>
<dbReference type="AlphaFoldDB" id="A0A8J4Q8X1"/>
<keyword evidence="2 4" id="KW-0378">Hydrolase</keyword>
<evidence type="ECO:0000256" key="4">
    <source>
        <dbReference type="RuleBase" id="RU361153"/>
    </source>
</evidence>
<name>A0A8J4Q8X1_9MYCE</name>
<feature type="compositionally biased region" description="Low complexity" evidence="5">
    <location>
        <begin position="185"/>
        <end position="208"/>
    </location>
</feature>
<gene>
    <name evidence="7" type="ORF">CYY_001715</name>
</gene>
<dbReference type="SUPFAM" id="SSF51445">
    <property type="entry name" value="(Trans)glycosidases"/>
    <property type="match status" value="1"/>
</dbReference>
<evidence type="ECO:0000256" key="5">
    <source>
        <dbReference type="SAM" id="MobiDB-lite"/>
    </source>
</evidence>
<feature type="region of interest" description="Disordered" evidence="5">
    <location>
        <begin position="176"/>
        <end position="218"/>
    </location>
</feature>
<evidence type="ECO:0000313" key="8">
    <source>
        <dbReference type="Proteomes" id="UP000695562"/>
    </source>
</evidence>
<dbReference type="InterPro" id="IPR018087">
    <property type="entry name" value="Glyco_hydro_5_CS"/>
</dbReference>
<sequence length="614" mass="69241">MLGIFKKVKYYWRRKKIRQLRKKQQKNYDNKESINGANQTNGNAINVNINQANEETGSSTIAQEQQTTSPKQVSSTNNNSNTSPVILSKNSSSPSLSSPKKVKVNINSSPTPLNIIQEDPVVNISKNSPTTTTTTTTSSPQLAANNNNSNRNSPTPNSPSIEDQISEYKRLQRERYEKQNSHTIANNSSSNNRPSNNNNLPANSAPLATQTTTQAKPLKSILKRSRTNRLKMNVSEYQQLYFSSKDGGLWINDLPLKLKGINWFGFETETAVVHGLWARDYKSYLDLLAENHFNVIRIPFSLEVILNDPFPTSINISPSMNTEFYGLRALSVMDMIIEGAGERGIFVLLDLHSLKANDRMNEGLWYTKQYSEHDVLRMWELLVLRYSRVWNVIGVDLKNEPFSATWNSGNASTDWDKAINKIGAHIQNRGGNNWLIFGQGVHSKSHVSCWGESFEQEGHGGASTVSLPLNDKFVYSPHAYGPSVVNHDHFHCNDFPNNLPSYWDKNFGLLSKNTGRAIVVGEWGGKYQDQNDKVWMDEFVNYLISRNITDNMFWCLNPNSGDTGGILQDDWCTLNENKLNLLHKLVPHPTRVELDKDTQLFTVTSIIPTSQPEA</sequence>
<evidence type="ECO:0000313" key="7">
    <source>
        <dbReference type="EMBL" id="KAF2077006.1"/>
    </source>
</evidence>
<keyword evidence="8" id="KW-1185">Reference proteome</keyword>
<feature type="compositionally biased region" description="Polar residues" evidence="5">
    <location>
        <begin position="33"/>
        <end position="43"/>
    </location>
</feature>
<feature type="compositionally biased region" description="Low complexity" evidence="5">
    <location>
        <begin position="130"/>
        <end position="160"/>
    </location>
</feature>